<dbReference type="InterPro" id="IPR045125">
    <property type="entry name" value="Sub1/Tcp4-like"/>
</dbReference>
<evidence type="ECO:0000313" key="9">
    <source>
        <dbReference type="EnsemblMetazoa" id="AFAF005641-PA"/>
    </source>
</evidence>
<dbReference type="VEuPathDB" id="VectorBase:AFAF005641"/>
<evidence type="ECO:0000256" key="5">
    <source>
        <dbReference type="ARBA" id="ARBA00023163"/>
    </source>
</evidence>
<feature type="region of interest" description="Disordered" evidence="7">
    <location>
        <begin position="1"/>
        <end position="49"/>
    </location>
</feature>
<keyword evidence="5" id="KW-0804">Transcription</keyword>
<dbReference type="Pfam" id="PF02229">
    <property type="entry name" value="PC4"/>
    <property type="match status" value="1"/>
</dbReference>
<dbReference type="PANTHER" id="PTHR13215">
    <property type="entry name" value="RNA POLYMERASE II TRANSCRIPTIONAL COACTIVATOR"/>
    <property type="match status" value="1"/>
</dbReference>
<evidence type="ECO:0000256" key="3">
    <source>
        <dbReference type="ARBA" id="ARBA00023015"/>
    </source>
</evidence>
<reference evidence="9" key="2">
    <citation type="submission" date="2020-05" db="UniProtKB">
        <authorList>
            <consortium name="EnsemblMetazoa"/>
        </authorList>
    </citation>
    <scope>IDENTIFICATION</scope>
    <source>
        <strain evidence="9">FAR1</strain>
    </source>
</reference>
<keyword evidence="10" id="KW-1185">Reference proteome</keyword>
<reference evidence="10" key="1">
    <citation type="submission" date="2014-01" db="EMBL/GenBank/DDBJ databases">
        <title>The Genome Sequence of Anopheles farauti FAR1 (V2).</title>
        <authorList>
            <consortium name="The Broad Institute Genomics Platform"/>
            <person name="Neafsey D.E."/>
            <person name="Besansky N."/>
            <person name="Howell P."/>
            <person name="Walton C."/>
            <person name="Young S.K."/>
            <person name="Zeng Q."/>
            <person name="Gargeya S."/>
            <person name="Fitzgerald M."/>
            <person name="Haas B."/>
            <person name="Abouelleil A."/>
            <person name="Allen A.W."/>
            <person name="Alvarado L."/>
            <person name="Arachchi H.M."/>
            <person name="Berlin A.M."/>
            <person name="Chapman S.B."/>
            <person name="Gainer-Dewar J."/>
            <person name="Goldberg J."/>
            <person name="Griggs A."/>
            <person name="Gujja S."/>
            <person name="Hansen M."/>
            <person name="Howarth C."/>
            <person name="Imamovic A."/>
            <person name="Ireland A."/>
            <person name="Larimer J."/>
            <person name="McCowan C."/>
            <person name="Murphy C."/>
            <person name="Pearson M."/>
            <person name="Poon T.W."/>
            <person name="Priest M."/>
            <person name="Roberts A."/>
            <person name="Saif S."/>
            <person name="Shea T."/>
            <person name="Sisk P."/>
            <person name="Sykes S."/>
            <person name="Wortman J."/>
            <person name="Nusbaum C."/>
            <person name="Birren B."/>
        </authorList>
    </citation>
    <scope>NUCLEOTIDE SEQUENCE [LARGE SCALE GENOMIC DNA]</scope>
    <source>
        <strain evidence="10">FAR1</strain>
    </source>
</reference>
<organism evidence="9 10">
    <name type="scientific">Anopheles farauti</name>
    <dbReference type="NCBI Taxonomy" id="69004"/>
    <lineage>
        <taxon>Eukaryota</taxon>
        <taxon>Metazoa</taxon>
        <taxon>Ecdysozoa</taxon>
        <taxon>Arthropoda</taxon>
        <taxon>Hexapoda</taxon>
        <taxon>Insecta</taxon>
        <taxon>Pterygota</taxon>
        <taxon>Neoptera</taxon>
        <taxon>Endopterygota</taxon>
        <taxon>Diptera</taxon>
        <taxon>Nematocera</taxon>
        <taxon>Culicoidea</taxon>
        <taxon>Culicidae</taxon>
        <taxon>Anophelinae</taxon>
        <taxon>Anopheles</taxon>
    </lineage>
</organism>
<dbReference type="AlphaFoldDB" id="A0A182Q9D1"/>
<name>A0A182Q9D1_9DIPT</name>
<evidence type="ECO:0000259" key="8">
    <source>
        <dbReference type="Pfam" id="PF02229"/>
    </source>
</evidence>
<dbReference type="Proteomes" id="UP000075886">
    <property type="component" value="Unassembled WGS sequence"/>
</dbReference>
<accession>A0A182Q9D1</accession>
<dbReference type="GO" id="GO:0005634">
    <property type="term" value="C:nucleus"/>
    <property type="evidence" value="ECO:0007669"/>
    <property type="project" value="UniProtKB-SubCell"/>
</dbReference>
<dbReference type="GO" id="GO:0060261">
    <property type="term" value="P:positive regulation of transcription initiation by RNA polymerase II"/>
    <property type="evidence" value="ECO:0007669"/>
    <property type="project" value="InterPro"/>
</dbReference>
<protein>
    <recommendedName>
        <fullName evidence="8">Transcriptional coactivator p15 (PC4) C-terminal domain-containing protein</fullName>
    </recommendedName>
</protein>
<dbReference type="Gene3D" id="2.30.31.10">
    <property type="entry name" value="Transcriptional Coactivator Pc4, Chain A"/>
    <property type="match status" value="1"/>
</dbReference>
<evidence type="ECO:0000256" key="7">
    <source>
        <dbReference type="SAM" id="MobiDB-lite"/>
    </source>
</evidence>
<feature type="domain" description="Transcriptional coactivator p15 (PC4) C-terminal" evidence="8">
    <location>
        <begin position="49"/>
        <end position="98"/>
    </location>
</feature>
<dbReference type="GO" id="GO:0003713">
    <property type="term" value="F:transcription coactivator activity"/>
    <property type="evidence" value="ECO:0007669"/>
    <property type="project" value="InterPro"/>
</dbReference>
<dbReference type="InterPro" id="IPR003173">
    <property type="entry name" value="PC4_C"/>
</dbReference>
<evidence type="ECO:0000313" key="10">
    <source>
        <dbReference type="Proteomes" id="UP000075886"/>
    </source>
</evidence>
<evidence type="ECO:0000256" key="1">
    <source>
        <dbReference type="ARBA" id="ARBA00004123"/>
    </source>
</evidence>
<dbReference type="EnsemblMetazoa" id="AFAF005641-RA">
    <property type="protein sequence ID" value="AFAF005641-PA"/>
    <property type="gene ID" value="AFAF005641"/>
</dbReference>
<evidence type="ECO:0000256" key="4">
    <source>
        <dbReference type="ARBA" id="ARBA00023125"/>
    </source>
</evidence>
<comment type="subcellular location">
    <subcellularLocation>
        <location evidence="1">Nucleus</location>
    </subcellularLocation>
</comment>
<comment type="similarity">
    <text evidence="2">Belongs to the transcriptional coactivator PC4 family.</text>
</comment>
<dbReference type="InterPro" id="IPR009044">
    <property type="entry name" value="ssDNA-bd_transcriptional_reg"/>
</dbReference>
<dbReference type="EMBL" id="AXCN02001663">
    <property type="status" value="NOT_ANNOTATED_CDS"/>
    <property type="molecule type" value="Genomic_DNA"/>
</dbReference>
<sequence>MTKTNRNMPKNKDPDTSDSGPDDDQPVVKKAKPTTKADETTNKSGEISFDLGKKRKVTVSEFRNNPYINIREFYEKDGKELPSKKGISLTVEQWRKLLGYADSINEALKKL</sequence>
<dbReference type="SUPFAM" id="SSF54447">
    <property type="entry name" value="ssDNA-binding transcriptional regulator domain"/>
    <property type="match status" value="1"/>
</dbReference>
<keyword evidence="3" id="KW-0805">Transcription regulation</keyword>
<evidence type="ECO:0000256" key="2">
    <source>
        <dbReference type="ARBA" id="ARBA00009001"/>
    </source>
</evidence>
<keyword evidence="4" id="KW-0238">DNA-binding</keyword>
<evidence type="ECO:0000256" key="6">
    <source>
        <dbReference type="ARBA" id="ARBA00023242"/>
    </source>
</evidence>
<dbReference type="STRING" id="69004.A0A182Q9D1"/>
<dbReference type="GO" id="GO:0003677">
    <property type="term" value="F:DNA binding"/>
    <property type="evidence" value="ECO:0007669"/>
    <property type="project" value="UniProtKB-KW"/>
</dbReference>
<proteinExistence type="inferred from homology"/>
<keyword evidence="6" id="KW-0539">Nucleus</keyword>